<dbReference type="InterPro" id="IPR015883">
    <property type="entry name" value="Glyco_hydro_20_cat"/>
</dbReference>
<dbReference type="InterPro" id="IPR038901">
    <property type="entry name" value="HEXDC-like"/>
</dbReference>
<dbReference type="Pfam" id="PF00728">
    <property type="entry name" value="Glyco_hydro_20"/>
    <property type="match status" value="1"/>
</dbReference>
<evidence type="ECO:0000256" key="1">
    <source>
        <dbReference type="ARBA" id="ARBA00006285"/>
    </source>
</evidence>
<dbReference type="RefSeq" id="WP_379928850.1">
    <property type="nucleotide sequence ID" value="NZ_JBHUMM010000010.1"/>
</dbReference>
<dbReference type="CDD" id="cd06565">
    <property type="entry name" value="GH20_GcnA-like"/>
    <property type="match status" value="1"/>
</dbReference>
<reference evidence="6" key="1">
    <citation type="journal article" date="2019" name="Int. J. Syst. Evol. Microbiol.">
        <title>The Global Catalogue of Microorganisms (GCM) 10K type strain sequencing project: providing services to taxonomists for standard genome sequencing and annotation.</title>
        <authorList>
            <consortium name="The Broad Institute Genomics Platform"/>
            <consortium name="The Broad Institute Genome Sequencing Center for Infectious Disease"/>
            <person name="Wu L."/>
            <person name="Ma J."/>
        </authorList>
    </citation>
    <scope>NUCLEOTIDE SEQUENCE [LARGE SCALE GENOMIC DNA]</scope>
    <source>
        <strain evidence="6">KCTC 33676</strain>
    </source>
</reference>
<dbReference type="Gene3D" id="3.20.20.80">
    <property type="entry name" value="Glycosidases"/>
    <property type="match status" value="1"/>
</dbReference>
<feature type="domain" description="Glycoside hydrolase family 20 catalytic" evidence="3">
    <location>
        <begin position="99"/>
        <end position="285"/>
    </location>
</feature>
<dbReference type="InterPro" id="IPR041063">
    <property type="entry name" value="Glyco_H_20C_C"/>
</dbReference>
<evidence type="ECO:0000313" key="6">
    <source>
        <dbReference type="Proteomes" id="UP001597497"/>
    </source>
</evidence>
<evidence type="ECO:0000313" key="5">
    <source>
        <dbReference type="EMBL" id="MFD2671391.1"/>
    </source>
</evidence>
<sequence>MDIHLKGDLEAVSEGIRPFAHYYGLNIETGAVCDMASFWHIRVQQSEQAKIVVSLQSGTGFIQYQQPVHFYRALGLFVEQARSRDSFQLHETIYLDRIGVMLDCSRNAVIRTDRVQTVLVTMAAMGLNTLMLYTEDTYEIQEDPYFGYMRGRYSREEIRELDRFAQSLGIELIPCIQTLAHLATYLRWDTAQEVKDTADILMVGAEQTYAWIEKRLAACAEMFSSRRIHIGMDEAHWIGRGRYLDQHGFAPSSELMTRHLQRVLDLTESYGMEPMMWSDMYFRMASPTGDYYDRSVAMTSANAANVPSKVRLVYWDYYHENPACYIHYLQQHAQLGSEPIFAGGIWTFNGIGVHYPKTFRTTEAAMQACKQQGIREAFVTLWGDDGAETNLLQGLLGLQLYAEHGYANQVARDRLEARFQWCTGAEMQSFMELGTLDVPPGVHVPDPDHGGWLEPENPSKYALWQDPLLGLFDKHVEESGLDTYYAGLADRLHAAGTRAGDWSFLLKVPESICRVLSVKSEFGVRLRTAYMKLEREQLNRLANETLPLLIDLLDQLREHHYTEWMHCNKPFGWEVLDLRYGGLRARLETTGKRVNAWLQGKVDSLPELDEKRLRYPSASNADARYVRCNQYRHIVTANVL</sequence>
<keyword evidence="2" id="KW-0378">Hydrolase</keyword>
<dbReference type="Proteomes" id="UP001597497">
    <property type="component" value="Unassembled WGS sequence"/>
</dbReference>
<organism evidence="5 6">
    <name type="scientific">Marinicrinis sediminis</name>
    <dbReference type="NCBI Taxonomy" id="1652465"/>
    <lineage>
        <taxon>Bacteria</taxon>
        <taxon>Bacillati</taxon>
        <taxon>Bacillota</taxon>
        <taxon>Bacilli</taxon>
        <taxon>Bacillales</taxon>
        <taxon>Paenibacillaceae</taxon>
    </lineage>
</organism>
<evidence type="ECO:0000259" key="3">
    <source>
        <dbReference type="Pfam" id="PF00728"/>
    </source>
</evidence>
<comment type="caution">
    <text evidence="5">The sequence shown here is derived from an EMBL/GenBank/DDBJ whole genome shotgun (WGS) entry which is preliminary data.</text>
</comment>
<accession>A0ABW5R9H9</accession>
<comment type="similarity">
    <text evidence="1">Belongs to the glycosyl hydrolase 20 family.</text>
</comment>
<dbReference type="Gene3D" id="1.20.120.670">
    <property type="entry name" value="N-acetyl-b-d-glucoasminidase"/>
    <property type="match status" value="1"/>
</dbReference>
<name>A0ABW5R9H9_9BACL</name>
<dbReference type="PANTHER" id="PTHR21040">
    <property type="entry name" value="BCDNA.GH04120"/>
    <property type="match status" value="1"/>
</dbReference>
<keyword evidence="6" id="KW-1185">Reference proteome</keyword>
<feature type="domain" description="Glycoside Hydrolase 20C C-terminal" evidence="4">
    <location>
        <begin position="428"/>
        <end position="623"/>
    </location>
</feature>
<dbReference type="InterPro" id="IPR017853">
    <property type="entry name" value="GH"/>
</dbReference>
<dbReference type="EMBL" id="JBHUMM010000010">
    <property type="protein sequence ID" value="MFD2671391.1"/>
    <property type="molecule type" value="Genomic_DNA"/>
</dbReference>
<gene>
    <name evidence="5" type="ORF">ACFSUC_07200</name>
</gene>
<evidence type="ECO:0000259" key="4">
    <source>
        <dbReference type="Pfam" id="PF18088"/>
    </source>
</evidence>
<dbReference type="PANTHER" id="PTHR21040:SF8">
    <property type="entry name" value="BCDNA.GH04120"/>
    <property type="match status" value="1"/>
</dbReference>
<protein>
    <submittedName>
        <fullName evidence="5">Beta-N-acetylhexosaminidase</fullName>
    </submittedName>
</protein>
<proteinExistence type="inferred from homology"/>
<dbReference type="SUPFAM" id="SSF51445">
    <property type="entry name" value="(Trans)glycosidases"/>
    <property type="match status" value="1"/>
</dbReference>
<evidence type="ECO:0000256" key="2">
    <source>
        <dbReference type="ARBA" id="ARBA00022801"/>
    </source>
</evidence>
<dbReference type="Pfam" id="PF18088">
    <property type="entry name" value="Glyco_H_20C_C"/>
    <property type="match status" value="1"/>
</dbReference>